<organism evidence="4 5">
    <name type="scientific">Podospora aff. communis PSN243</name>
    <dbReference type="NCBI Taxonomy" id="3040156"/>
    <lineage>
        <taxon>Eukaryota</taxon>
        <taxon>Fungi</taxon>
        <taxon>Dikarya</taxon>
        <taxon>Ascomycota</taxon>
        <taxon>Pezizomycotina</taxon>
        <taxon>Sordariomycetes</taxon>
        <taxon>Sordariomycetidae</taxon>
        <taxon>Sordariales</taxon>
        <taxon>Podosporaceae</taxon>
        <taxon>Podospora</taxon>
    </lineage>
</organism>
<evidence type="ECO:0000259" key="3">
    <source>
        <dbReference type="Pfam" id="PF20163"/>
    </source>
</evidence>
<feature type="transmembrane region" description="Helical" evidence="2">
    <location>
        <begin position="570"/>
        <end position="589"/>
    </location>
</feature>
<feature type="transmembrane region" description="Helical" evidence="2">
    <location>
        <begin position="343"/>
        <end position="363"/>
    </location>
</feature>
<reference evidence="4" key="2">
    <citation type="submission" date="2023-05" db="EMBL/GenBank/DDBJ databases">
        <authorList>
            <consortium name="Lawrence Berkeley National Laboratory"/>
            <person name="Steindorff A."/>
            <person name="Hensen N."/>
            <person name="Bonometti L."/>
            <person name="Westerberg I."/>
            <person name="Brannstrom I.O."/>
            <person name="Guillou S."/>
            <person name="Cros-Aarteil S."/>
            <person name="Calhoun S."/>
            <person name="Haridas S."/>
            <person name="Kuo A."/>
            <person name="Mondo S."/>
            <person name="Pangilinan J."/>
            <person name="Riley R."/>
            <person name="Labutti K."/>
            <person name="Andreopoulos B."/>
            <person name="Lipzen A."/>
            <person name="Chen C."/>
            <person name="Yanf M."/>
            <person name="Daum C."/>
            <person name="Ng V."/>
            <person name="Clum A."/>
            <person name="Ohm R."/>
            <person name="Martin F."/>
            <person name="Silar P."/>
            <person name="Natvig D."/>
            <person name="Lalanne C."/>
            <person name="Gautier V."/>
            <person name="Ament-Velasquez S.L."/>
            <person name="Kruys A."/>
            <person name="Hutchinson M.I."/>
            <person name="Powell A.J."/>
            <person name="Barry K."/>
            <person name="Miller A.N."/>
            <person name="Grigoriev I.V."/>
            <person name="Debuchy R."/>
            <person name="Gladieux P."/>
            <person name="Thoren M.H."/>
            <person name="Johannesson H."/>
        </authorList>
    </citation>
    <scope>NUCLEOTIDE SEQUENCE</scope>
    <source>
        <strain evidence="4">PSN243</strain>
    </source>
</reference>
<reference evidence="4" key="1">
    <citation type="journal article" date="2023" name="Mol. Phylogenet. Evol.">
        <title>Genome-scale phylogeny and comparative genomics of the fungal order Sordariales.</title>
        <authorList>
            <person name="Hensen N."/>
            <person name="Bonometti L."/>
            <person name="Westerberg I."/>
            <person name="Brannstrom I.O."/>
            <person name="Guillou S."/>
            <person name="Cros-Aarteil S."/>
            <person name="Calhoun S."/>
            <person name="Haridas S."/>
            <person name="Kuo A."/>
            <person name="Mondo S."/>
            <person name="Pangilinan J."/>
            <person name="Riley R."/>
            <person name="LaButti K."/>
            <person name="Andreopoulos B."/>
            <person name="Lipzen A."/>
            <person name="Chen C."/>
            <person name="Yan M."/>
            <person name="Daum C."/>
            <person name="Ng V."/>
            <person name="Clum A."/>
            <person name="Steindorff A."/>
            <person name="Ohm R.A."/>
            <person name="Martin F."/>
            <person name="Silar P."/>
            <person name="Natvig D.O."/>
            <person name="Lalanne C."/>
            <person name="Gautier V."/>
            <person name="Ament-Velasquez S.L."/>
            <person name="Kruys A."/>
            <person name="Hutchinson M.I."/>
            <person name="Powell A.J."/>
            <person name="Barry K."/>
            <person name="Miller A.N."/>
            <person name="Grigoriev I.V."/>
            <person name="Debuchy R."/>
            <person name="Gladieux P."/>
            <person name="Hiltunen Thoren M."/>
            <person name="Johannesson H."/>
        </authorList>
    </citation>
    <scope>NUCLEOTIDE SEQUENCE</scope>
    <source>
        <strain evidence="4">PSN243</strain>
    </source>
</reference>
<evidence type="ECO:0000256" key="2">
    <source>
        <dbReference type="SAM" id="Phobius"/>
    </source>
</evidence>
<feature type="transmembrane region" description="Helical" evidence="2">
    <location>
        <begin position="609"/>
        <end position="631"/>
    </location>
</feature>
<comment type="caution">
    <text evidence="4">The sequence shown here is derived from an EMBL/GenBank/DDBJ whole genome shotgun (WGS) entry which is preliminary data.</text>
</comment>
<evidence type="ECO:0000256" key="1">
    <source>
        <dbReference type="SAM" id="MobiDB-lite"/>
    </source>
</evidence>
<keyword evidence="2" id="KW-1133">Transmembrane helix</keyword>
<accession>A0AAV9GLT0</accession>
<sequence>MRKPKTFEAAQRRLQVVSKLVSEQRILLWSAFGTCFVVFLINLGLYLYASTKLMTDGHEDFVRDLYSGDCDVAERASLASHAIINLLSTLMLWASNLAMQFSTAPDRAAINMAHQKGQWFDIGVLSLHNLKSIPAMNRLVWAVLAISSVPIHFLYNSVIFNTLNANAYRWYTVGEDFFVPPPPPQNTKYWNGYKYNRYDCLEDGPDLFDDRRLEILESASALLQDYVERKEAYQNASLFDCLQRFNNPFVYRPNVLLVGKETRLERELCLKYKGIPTPESTLFSSDVRGLNDSYMPATSETFDPGTLCLTTTEYTFEDRMRNCALIGNGEAQRECRLQCSPTLLLAVTMFNLLKCCCILWVIYRNNRMVLIITLGDAVASFLEEPDPHTWNFGVATKASITKNLVKGRFRAHGRAINWERKKVRWWHAVEPGTWFVAVGFFLGVIGSASFCVAHEVVLQTIYHRDASLSGLWRLGFGDARWEALISWGQAEMGVRGLFENLVVANVWQVLLSLLYTAFNLILASQLVALEWSRFGNTEKPKGLRVSRPVGEQRSTYYLSMPYRYALPTMAFFYLAHFLVSQSSFIIRLVMYDWDGTPLKGRTMAGFSPIPSLLGLIFTALLFIAYIFNSLLRRYPAHPRMPLVSTNSLAISANCHPPEGDKQPHLKKLTWGVIDSESSGGQGKRCSLTSMGTSSPEDEMPIFGLDEKRNTKIRNIDRETRWVARMGIWAGL</sequence>
<dbReference type="EMBL" id="MU865935">
    <property type="protein sequence ID" value="KAK4449779.1"/>
    <property type="molecule type" value="Genomic_DNA"/>
</dbReference>
<dbReference type="InterPro" id="IPR046623">
    <property type="entry name" value="DUF6536"/>
</dbReference>
<dbReference type="Proteomes" id="UP001321760">
    <property type="component" value="Unassembled WGS sequence"/>
</dbReference>
<keyword evidence="5" id="KW-1185">Reference proteome</keyword>
<dbReference type="Pfam" id="PF20163">
    <property type="entry name" value="DUF6536"/>
    <property type="match status" value="1"/>
</dbReference>
<feature type="domain" description="DUF6536" evidence="3">
    <location>
        <begin position="28"/>
        <end position="178"/>
    </location>
</feature>
<evidence type="ECO:0000313" key="5">
    <source>
        <dbReference type="Proteomes" id="UP001321760"/>
    </source>
</evidence>
<feature type="transmembrane region" description="Helical" evidence="2">
    <location>
        <begin position="506"/>
        <end position="529"/>
    </location>
</feature>
<feature type="transmembrane region" description="Helical" evidence="2">
    <location>
        <begin position="26"/>
        <end position="48"/>
    </location>
</feature>
<proteinExistence type="predicted"/>
<feature type="transmembrane region" description="Helical" evidence="2">
    <location>
        <begin position="139"/>
        <end position="155"/>
    </location>
</feature>
<protein>
    <recommendedName>
        <fullName evidence="3">DUF6536 domain-containing protein</fullName>
    </recommendedName>
</protein>
<keyword evidence="2" id="KW-0812">Transmembrane</keyword>
<keyword evidence="2" id="KW-0472">Membrane</keyword>
<evidence type="ECO:0000313" key="4">
    <source>
        <dbReference type="EMBL" id="KAK4449779.1"/>
    </source>
</evidence>
<dbReference type="AlphaFoldDB" id="A0AAV9GLT0"/>
<dbReference type="PANTHER" id="PTHR35395:SF1">
    <property type="entry name" value="DUF6536 DOMAIN-CONTAINING PROTEIN"/>
    <property type="match status" value="1"/>
</dbReference>
<feature type="transmembrane region" description="Helical" evidence="2">
    <location>
        <begin position="434"/>
        <end position="462"/>
    </location>
</feature>
<feature type="region of interest" description="Disordered" evidence="1">
    <location>
        <begin position="675"/>
        <end position="701"/>
    </location>
</feature>
<name>A0AAV9GLT0_9PEZI</name>
<gene>
    <name evidence="4" type="ORF">QBC34DRAFT_350319</name>
</gene>
<dbReference type="PANTHER" id="PTHR35395">
    <property type="entry name" value="DUF6536 DOMAIN-CONTAINING PROTEIN"/>
    <property type="match status" value="1"/>
</dbReference>